<dbReference type="InterPro" id="IPR032675">
    <property type="entry name" value="LRR_dom_sf"/>
</dbReference>
<comment type="caution">
    <text evidence="4">The sequence shown here is derived from an EMBL/GenBank/DDBJ whole genome shotgun (WGS) entry which is preliminary data.</text>
</comment>
<dbReference type="InterPro" id="IPR055414">
    <property type="entry name" value="LRR_R13L4/SHOC2-like"/>
</dbReference>
<dbReference type="InterPro" id="IPR003591">
    <property type="entry name" value="Leu-rich_rpt_typical-subtyp"/>
</dbReference>
<dbReference type="FunFam" id="3.80.10.10:FF:000193">
    <property type="entry name" value="Leucine-rich repeat-containing protein 40"/>
    <property type="match status" value="1"/>
</dbReference>
<sequence>MSKTSRPKSRLRRVTPVFHLQTKESDCRELTAHLIKSARKSGHLSLSGKGLSSVPDKVWTLDSLDEAEIRLLEVKLDSNGDGDNWWQNVPLTNLDLSSNILLSLPPDIKNLYALTSLNLQDNGVTELPEEIGLLTNLTYLNVNNNKLIGFPESMWRLTELRHFLASHNLINEISDDIADLVMLQELDVSHNKLKLLHPGLGFLIRLTSVNLSYNELCEMPPDLVNLRVLLELNLSHNQLTALPPMGELRRMELLYIDHNLITAFPDFTGCEALKEIHMSGNAVKEIQAEHISGLSQLRVLTLRDNKLTELPKELVSLQHLVHLDLTNNCLADVPNCLAMLPHLQTLHLQGNPLQSIRQDLVRCGTVRLLKHLRQCLDSELELTIPNCEGNGSGNFPDKYSMQNGHVLNVASRKLKSVPTEVFSSALEAEVCIVDLSKNLLSEVPKGLEKLNLKVSDLNLSCNILQKVPGFLGSFQNLQYLDFERNKLSDLPKELEGLTRLKELVLSHNRFTKVPSCIFNLFGLEILKISNNQLTEIPVEGLLNLKFLAVLNLSNNDILQVPPLLGKMTQLRTLEISGNPFRQPRYAILEKGTGEILSYLRDRIP</sequence>
<dbReference type="EMBL" id="JAZDUA010000252">
    <property type="protein sequence ID" value="KAK7862886.1"/>
    <property type="molecule type" value="Genomic_DNA"/>
</dbReference>
<evidence type="ECO:0000256" key="2">
    <source>
        <dbReference type="ARBA" id="ARBA00022737"/>
    </source>
</evidence>
<dbReference type="SMART" id="SM00369">
    <property type="entry name" value="LRR_TYP"/>
    <property type="match status" value="12"/>
</dbReference>
<organism evidence="4 5">
    <name type="scientific">Gryllus longicercus</name>
    <dbReference type="NCBI Taxonomy" id="2509291"/>
    <lineage>
        <taxon>Eukaryota</taxon>
        <taxon>Metazoa</taxon>
        <taxon>Ecdysozoa</taxon>
        <taxon>Arthropoda</taxon>
        <taxon>Hexapoda</taxon>
        <taxon>Insecta</taxon>
        <taxon>Pterygota</taxon>
        <taxon>Neoptera</taxon>
        <taxon>Polyneoptera</taxon>
        <taxon>Orthoptera</taxon>
        <taxon>Ensifera</taxon>
        <taxon>Gryllidea</taxon>
        <taxon>Grylloidea</taxon>
        <taxon>Gryllidae</taxon>
        <taxon>Gryllinae</taxon>
        <taxon>Gryllus</taxon>
    </lineage>
</organism>
<dbReference type="FunFam" id="3.80.10.10:FF:000116">
    <property type="entry name" value="Leucine-rich repeat-containing protein 40"/>
    <property type="match status" value="1"/>
</dbReference>
<evidence type="ECO:0000259" key="3">
    <source>
        <dbReference type="Pfam" id="PF23598"/>
    </source>
</evidence>
<evidence type="ECO:0000313" key="5">
    <source>
        <dbReference type="Proteomes" id="UP001378592"/>
    </source>
</evidence>
<dbReference type="Gene3D" id="3.80.10.10">
    <property type="entry name" value="Ribonuclease Inhibitor"/>
    <property type="match status" value="4"/>
</dbReference>
<evidence type="ECO:0000256" key="1">
    <source>
        <dbReference type="ARBA" id="ARBA00022614"/>
    </source>
</evidence>
<dbReference type="Pfam" id="PF13855">
    <property type="entry name" value="LRR_8"/>
    <property type="match status" value="2"/>
</dbReference>
<feature type="domain" description="Disease resistance R13L4/SHOC-2-like LRR" evidence="3">
    <location>
        <begin position="452"/>
        <end position="577"/>
    </location>
</feature>
<name>A0AAN9VHE7_9ORTH</name>
<dbReference type="SUPFAM" id="SSF52058">
    <property type="entry name" value="L domain-like"/>
    <property type="match status" value="2"/>
</dbReference>
<evidence type="ECO:0000313" key="4">
    <source>
        <dbReference type="EMBL" id="KAK7862886.1"/>
    </source>
</evidence>
<gene>
    <name evidence="4" type="ORF">R5R35_011597</name>
</gene>
<dbReference type="InterPro" id="IPR050216">
    <property type="entry name" value="LRR_domain-containing"/>
</dbReference>
<reference evidence="4 5" key="1">
    <citation type="submission" date="2024-03" db="EMBL/GenBank/DDBJ databases">
        <title>The genome assembly and annotation of the cricket Gryllus longicercus Weissman &amp; Gray.</title>
        <authorList>
            <person name="Szrajer S."/>
            <person name="Gray D."/>
            <person name="Ylla G."/>
        </authorList>
    </citation>
    <scope>NUCLEOTIDE SEQUENCE [LARGE SCALE GENOMIC DNA]</scope>
    <source>
        <strain evidence="4">DAG 2021-001</strain>
        <tissue evidence="4">Whole body minus gut</tissue>
    </source>
</reference>
<accession>A0AAN9VHE7</accession>
<keyword evidence="1" id="KW-0433">Leucine-rich repeat</keyword>
<keyword evidence="5" id="KW-1185">Reference proteome</keyword>
<dbReference type="GO" id="GO:0005737">
    <property type="term" value="C:cytoplasm"/>
    <property type="evidence" value="ECO:0007669"/>
    <property type="project" value="TreeGrafter"/>
</dbReference>
<dbReference type="PROSITE" id="PS51450">
    <property type="entry name" value="LRR"/>
    <property type="match status" value="7"/>
</dbReference>
<dbReference type="PANTHER" id="PTHR48051:SF54">
    <property type="entry name" value="LEUCINE-RICH REPEAT-CONTAINING PROTEIN"/>
    <property type="match status" value="1"/>
</dbReference>
<dbReference type="Pfam" id="PF23598">
    <property type="entry name" value="LRR_14"/>
    <property type="match status" value="1"/>
</dbReference>
<dbReference type="Proteomes" id="UP001378592">
    <property type="component" value="Unassembled WGS sequence"/>
</dbReference>
<dbReference type="InterPro" id="IPR001611">
    <property type="entry name" value="Leu-rich_rpt"/>
</dbReference>
<dbReference type="PANTHER" id="PTHR48051">
    <property type="match status" value="1"/>
</dbReference>
<dbReference type="AlphaFoldDB" id="A0AAN9VHE7"/>
<protein>
    <recommendedName>
        <fullName evidence="3">Disease resistance R13L4/SHOC-2-like LRR domain-containing protein</fullName>
    </recommendedName>
</protein>
<dbReference type="SMART" id="SM00364">
    <property type="entry name" value="LRR_BAC"/>
    <property type="match status" value="8"/>
</dbReference>
<proteinExistence type="predicted"/>
<keyword evidence="2" id="KW-0677">Repeat</keyword>